<evidence type="ECO:0000313" key="6">
    <source>
        <dbReference type="Proteomes" id="UP001215280"/>
    </source>
</evidence>
<dbReference type="InterPro" id="IPR001466">
    <property type="entry name" value="Beta-lactam-related"/>
</dbReference>
<feature type="domain" description="Beta-lactamase-like ARB-00930-like C-terminal" evidence="4">
    <location>
        <begin position="465"/>
        <end position="586"/>
    </location>
</feature>
<dbReference type="InterPro" id="IPR051478">
    <property type="entry name" value="Beta-lactamase-like_AB/R"/>
</dbReference>
<evidence type="ECO:0000313" key="5">
    <source>
        <dbReference type="EMBL" id="KAJ7775676.1"/>
    </source>
</evidence>
<keyword evidence="2" id="KW-1133">Transmembrane helix</keyword>
<dbReference type="SUPFAM" id="SSF56601">
    <property type="entry name" value="beta-lactamase/transpeptidase-like"/>
    <property type="match status" value="1"/>
</dbReference>
<dbReference type="Pfam" id="PF26335">
    <property type="entry name" value="ARB_00930_C"/>
    <property type="match status" value="1"/>
</dbReference>
<accession>A0AAD7K2G3</accession>
<dbReference type="InterPro" id="IPR012338">
    <property type="entry name" value="Beta-lactam/transpept-like"/>
</dbReference>
<name>A0AAD7K2G3_9AGAR</name>
<dbReference type="EMBL" id="JARJLG010000014">
    <property type="protein sequence ID" value="KAJ7775676.1"/>
    <property type="molecule type" value="Genomic_DNA"/>
</dbReference>
<feature type="domain" description="Beta-lactamase-related" evidence="3">
    <location>
        <begin position="86"/>
        <end position="451"/>
    </location>
</feature>
<keyword evidence="2" id="KW-0812">Transmembrane</keyword>
<dbReference type="Gene3D" id="3.40.710.10">
    <property type="entry name" value="DD-peptidase/beta-lactamase superfamily"/>
    <property type="match status" value="1"/>
</dbReference>
<feature type="transmembrane region" description="Helical" evidence="2">
    <location>
        <begin position="21"/>
        <end position="39"/>
    </location>
</feature>
<dbReference type="Proteomes" id="UP001215280">
    <property type="component" value="Unassembled WGS sequence"/>
</dbReference>
<gene>
    <name evidence="5" type="ORF">DFH07DRAFT_912187</name>
</gene>
<evidence type="ECO:0000256" key="2">
    <source>
        <dbReference type="SAM" id="Phobius"/>
    </source>
</evidence>
<reference evidence="5" key="1">
    <citation type="submission" date="2023-03" db="EMBL/GenBank/DDBJ databases">
        <title>Massive genome expansion in bonnet fungi (Mycena s.s.) driven by repeated elements and novel gene families across ecological guilds.</title>
        <authorList>
            <consortium name="Lawrence Berkeley National Laboratory"/>
            <person name="Harder C.B."/>
            <person name="Miyauchi S."/>
            <person name="Viragh M."/>
            <person name="Kuo A."/>
            <person name="Thoen E."/>
            <person name="Andreopoulos B."/>
            <person name="Lu D."/>
            <person name="Skrede I."/>
            <person name="Drula E."/>
            <person name="Henrissat B."/>
            <person name="Morin E."/>
            <person name="Kohler A."/>
            <person name="Barry K."/>
            <person name="LaButti K."/>
            <person name="Morin E."/>
            <person name="Salamov A."/>
            <person name="Lipzen A."/>
            <person name="Mereny Z."/>
            <person name="Hegedus B."/>
            <person name="Baldrian P."/>
            <person name="Stursova M."/>
            <person name="Weitz H."/>
            <person name="Taylor A."/>
            <person name="Grigoriev I.V."/>
            <person name="Nagy L.G."/>
            <person name="Martin F."/>
            <person name="Kauserud H."/>
        </authorList>
    </citation>
    <scope>NUCLEOTIDE SEQUENCE</scope>
    <source>
        <strain evidence="5">CBHHK188m</strain>
    </source>
</reference>
<dbReference type="PANTHER" id="PTHR22935:SF95">
    <property type="entry name" value="BETA-LACTAMASE-LIKE 1-RELATED"/>
    <property type="match status" value="1"/>
</dbReference>
<sequence length="587" mass="64602">MSRKDSVLESSPRARHRSGTTSWTIILLTAILSASFSLLTQRQLSTRTTTHFSTPRCHPPLPNIFAKTPIRNDSSGVPAALADIDALIHKSFSAGGIDGIVVAIVTGEGMVYETAIGPLKANETTPEKRGLVDRHSIFRIASGSKLFTTLETFVLREKGALQLDDPVDKFLLDFSYASGGWADRGETSGPITLRQLASHMSGLTREFPRGNMKNWPHSMEGTGPPPMNGCPFPTTEQMLKGLKKYPLTIPMYSYPVYSNVGMAVLGQVAVAANEAFEKSQNIPDSPTTWAGLAERDIFDPLGLNGSSFVVTPNNKAHVAVASKDSHEVDWDFLDPMSSSGGQMSSLSDYTKVMQTILDPTRPESLLPPYVIREWLRPLHGWMDETTEVGMLWEIEKIKDSYARPVRIFQKLGVLGASRSVFAVNQEMSYGVSLLMTGTAPAVGDIVLDIFRRLQPTLDRLLATSAIELYSGRWTQETERKSEIFITVAEGSLWITKLQLNGTDVLRLVQGIPEGDNAGAEPISLWSTDRLHEFRMVFALSSQVCMRSWATIDDGFARGYPTDLIYFTEGEDGTKLQVPSVGVVLHRK</sequence>
<organism evidence="5 6">
    <name type="scientific">Mycena maculata</name>
    <dbReference type="NCBI Taxonomy" id="230809"/>
    <lineage>
        <taxon>Eukaryota</taxon>
        <taxon>Fungi</taxon>
        <taxon>Dikarya</taxon>
        <taxon>Basidiomycota</taxon>
        <taxon>Agaricomycotina</taxon>
        <taxon>Agaricomycetes</taxon>
        <taxon>Agaricomycetidae</taxon>
        <taxon>Agaricales</taxon>
        <taxon>Marasmiineae</taxon>
        <taxon>Mycenaceae</taxon>
        <taxon>Mycena</taxon>
    </lineage>
</organism>
<proteinExistence type="inferred from homology"/>
<evidence type="ECO:0000259" key="3">
    <source>
        <dbReference type="Pfam" id="PF00144"/>
    </source>
</evidence>
<comment type="caution">
    <text evidence="5">The sequence shown here is derived from an EMBL/GenBank/DDBJ whole genome shotgun (WGS) entry which is preliminary data.</text>
</comment>
<dbReference type="InterPro" id="IPR058664">
    <property type="entry name" value="ARB_00930-like_C"/>
</dbReference>
<evidence type="ECO:0000256" key="1">
    <source>
        <dbReference type="ARBA" id="ARBA00038473"/>
    </source>
</evidence>
<keyword evidence="6" id="KW-1185">Reference proteome</keyword>
<comment type="similarity">
    <text evidence="1">Belongs to the beta-lactamase family.</text>
</comment>
<protein>
    <submittedName>
        <fullName evidence="5">Beta-lactamase/transpeptidase-like protein</fullName>
    </submittedName>
</protein>
<dbReference type="Pfam" id="PF00144">
    <property type="entry name" value="Beta-lactamase"/>
    <property type="match status" value="1"/>
</dbReference>
<evidence type="ECO:0000259" key="4">
    <source>
        <dbReference type="Pfam" id="PF26335"/>
    </source>
</evidence>
<dbReference type="PANTHER" id="PTHR22935">
    <property type="entry name" value="PENICILLIN-BINDING PROTEIN"/>
    <property type="match status" value="1"/>
</dbReference>
<dbReference type="AlphaFoldDB" id="A0AAD7K2G3"/>
<keyword evidence="2" id="KW-0472">Membrane</keyword>